<dbReference type="GO" id="GO:0006397">
    <property type="term" value="P:mRNA processing"/>
    <property type="evidence" value="ECO:0007669"/>
    <property type="project" value="UniProtKB-KW"/>
</dbReference>
<name>C1MXG8_MICPC</name>
<feature type="compositionally biased region" description="Acidic residues" evidence="11">
    <location>
        <begin position="232"/>
        <end position="243"/>
    </location>
</feature>
<feature type="compositionally biased region" description="Basic and acidic residues" evidence="11">
    <location>
        <begin position="126"/>
        <end position="188"/>
    </location>
</feature>
<gene>
    <name evidence="13" type="ORF">MICPUCDRAFT_60154</name>
</gene>
<reference evidence="13 14" key="1">
    <citation type="journal article" date="2009" name="Science">
        <title>Green evolution and dynamic adaptations revealed by genomes of the marine picoeukaryotes Micromonas.</title>
        <authorList>
            <person name="Worden A.Z."/>
            <person name="Lee J.H."/>
            <person name="Mock T."/>
            <person name="Rouze P."/>
            <person name="Simmons M.P."/>
            <person name="Aerts A.L."/>
            <person name="Allen A.E."/>
            <person name="Cuvelier M.L."/>
            <person name="Derelle E."/>
            <person name="Everett M.V."/>
            <person name="Foulon E."/>
            <person name="Grimwood J."/>
            <person name="Gundlach H."/>
            <person name="Henrissat B."/>
            <person name="Napoli C."/>
            <person name="McDonald S.M."/>
            <person name="Parker M.S."/>
            <person name="Rombauts S."/>
            <person name="Salamov A."/>
            <person name="Von Dassow P."/>
            <person name="Badger J.H."/>
            <person name="Coutinho P.M."/>
            <person name="Demir E."/>
            <person name="Dubchak I."/>
            <person name="Gentemann C."/>
            <person name="Eikrem W."/>
            <person name="Gready J.E."/>
            <person name="John U."/>
            <person name="Lanier W."/>
            <person name="Lindquist E.A."/>
            <person name="Lucas S."/>
            <person name="Mayer K.F."/>
            <person name="Moreau H."/>
            <person name="Not F."/>
            <person name="Otillar R."/>
            <person name="Panaud O."/>
            <person name="Pangilinan J."/>
            <person name="Paulsen I."/>
            <person name="Piegu B."/>
            <person name="Poliakov A."/>
            <person name="Robbens S."/>
            <person name="Schmutz J."/>
            <person name="Toulza E."/>
            <person name="Wyss T."/>
            <person name="Zelensky A."/>
            <person name="Zhou K."/>
            <person name="Armbrust E.V."/>
            <person name="Bhattacharya D."/>
            <person name="Goodenough U.W."/>
            <person name="Van de Peer Y."/>
            <person name="Grigoriev I.V."/>
        </authorList>
    </citation>
    <scope>NUCLEOTIDE SEQUENCE [LARGE SCALE GENOMIC DNA]</scope>
    <source>
        <strain evidence="13 14">CCMP1545</strain>
    </source>
</reference>
<feature type="region of interest" description="Disordered" evidence="11">
    <location>
        <begin position="64"/>
        <end position="243"/>
    </location>
</feature>
<keyword evidence="9" id="KW-0508">mRNA splicing</keyword>
<comment type="similarity">
    <text evidence="4">Belongs to the SNUT3 family.</text>
</comment>
<keyword evidence="10" id="KW-0539">Nucleus</keyword>
<dbReference type="GeneID" id="9685831"/>
<dbReference type="AlphaFoldDB" id="C1MXG8"/>
<evidence type="ECO:0000313" key="14">
    <source>
        <dbReference type="Proteomes" id="UP000001876"/>
    </source>
</evidence>
<feature type="region of interest" description="Disordered" evidence="11">
    <location>
        <begin position="258"/>
        <end position="308"/>
    </location>
</feature>
<evidence type="ECO:0000256" key="5">
    <source>
        <dbReference type="ARBA" id="ARBA00011825"/>
    </source>
</evidence>
<dbReference type="Pfam" id="PF02297">
    <property type="entry name" value="COX6B"/>
    <property type="match status" value="1"/>
</dbReference>
<dbReference type="SUPFAM" id="SSF47694">
    <property type="entry name" value="Cytochrome c oxidase subunit h"/>
    <property type="match status" value="1"/>
</dbReference>
<evidence type="ECO:0000256" key="2">
    <source>
        <dbReference type="ARBA" id="ARBA00004123"/>
    </source>
</evidence>
<protein>
    <submittedName>
        <fullName evidence="13">Predicted protein</fullName>
    </submittedName>
</protein>
<keyword evidence="7" id="KW-0496">Mitochondrion</keyword>
<dbReference type="GO" id="GO:0008380">
    <property type="term" value="P:RNA splicing"/>
    <property type="evidence" value="ECO:0007669"/>
    <property type="project" value="UniProtKB-KW"/>
</dbReference>
<dbReference type="KEGG" id="mpp:MICPUCDRAFT_60154"/>
<comment type="subunit">
    <text evidence="5">Part of a tri-snRNP complex.</text>
</comment>
<dbReference type="PROSITE" id="PS51808">
    <property type="entry name" value="CHCH"/>
    <property type="match status" value="1"/>
</dbReference>
<evidence type="ECO:0000256" key="4">
    <source>
        <dbReference type="ARBA" id="ARBA00008218"/>
    </source>
</evidence>
<evidence type="ECO:0000256" key="11">
    <source>
        <dbReference type="SAM" id="MobiDB-lite"/>
    </source>
</evidence>
<evidence type="ECO:0000256" key="1">
    <source>
        <dbReference type="ARBA" id="ARBA00003632"/>
    </source>
</evidence>
<proteinExistence type="inferred from homology"/>
<evidence type="ECO:0000256" key="9">
    <source>
        <dbReference type="ARBA" id="ARBA00023187"/>
    </source>
</evidence>
<dbReference type="GO" id="GO:0071011">
    <property type="term" value="C:precatalytic spliceosome"/>
    <property type="evidence" value="ECO:0007669"/>
    <property type="project" value="TreeGrafter"/>
</dbReference>
<dbReference type="STRING" id="564608.C1MXG8"/>
<keyword evidence="8" id="KW-1015">Disulfide bond</keyword>
<dbReference type="EMBL" id="GG663742">
    <property type="protein sequence ID" value="EEH55460.1"/>
    <property type="molecule type" value="Genomic_DNA"/>
</dbReference>
<feature type="compositionally biased region" description="Basic and acidic residues" evidence="11">
    <location>
        <begin position="66"/>
        <end position="119"/>
    </location>
</feature>
<evidence type="ECO:0000313" key="13">
    <source>
        <dbReference type="EMBL" id="EEH55460.1"/>
    </source>
</evidence>
<sequence length="308" mass="34983">MLVEERKKCYEARDAYYACLEETNAPKSRAARKLRSAYEKHCPQSWVAHFDKKREDETKLAALLATRDKANAAAASRDRDRSPPRRDARDGDRDRDDDYDRRDRGGGGRDGHGGRDRGRDRHHPYDRRDDRRSSRERVDDRVDDFGRSVRGRDGWEDRRDAERFLGDLERDRNRDRDRDGPGRRDVRDVPPPPPPGHVAPARDDDDAVPAAAGPSKKRLKKLEKEAKAAAAAEEEDAAPVDDAEAEMMRMMGFGGFNSTQGKHVDDPNANVSGANKKTTRRARQYMNRPGGFNRPLPEEVTGVRSNKI</sequence>
<evidence type="ECO:0000256" key="6">
    <source>
        <dbReference type="ARBA" id="ARBA00022664"/>
    </source>
</evidence>
<dbReference type="Proteomes" id="UP000001876">
    <property type="component" value="Unassembled WGS sequence"/>
</dbReference>
<comment type="function">
    <text evidence="1">May play a role in mRNA splicing.</text>
</comment>
<evidence type="ECO:0000259" key="12">
    <source>
        <dbReference type="Pfam" id="PF08648"/>
    </source>
</evidence>
<dbReference type="OrthoDB" id="21368at2759"/>
<evidence type="ECO:0000256" key="7">
    <source>
        <dbReference type="ARBA" id="ARBA00023128"/>
    </source>
</evidence>
<dbReference type="Gene3D" id="1.10.10.140">
    <property type="entry name" value="Cytochrome c oxidase, subunit VIb"/>
    <property type="match status" value="1"/>
</dbReference>
<dbReference type="InterPro" id="IPR013957">
    <property type="entry name" value="SNRNP27"/>
</dbReference>
<keyword evidence="6" id="KW-0507">mRNA processing</keyword>
<dbReference type="Pfam" id="PF08648">
    <property type="entry name" value="SNRNP27"/>
    <property type="match status" value="1"/>
</dbReference>
<dbReference type="eggNOG" id="KOG3263">
    <property type="taxonomic scope" value="Eukaryota"/>
</dbReference>
<dbReference type="InterPro" id="IPR036549">
    <property type="entry name" value="CX6/COA6-like_sf"/>
</dbReference>
<comment type="subcellular location">
    <subcellularLocation>
        <location evidence="3">Mitochondrion</location>
    </subcellularLocation>
    <subcellularLocation>
        <location evidence="2">Nucleus</location>
    </subcellularLocation>
</comment>
<dbReference type="InterPro" id="IPR048280">
    <property type="entry name" value="COX6B-like"/>
</dbReference>
<evidence type="ECO:0000256" key="3">
    <source>
        <dbReference type="ARBA" id="ARBA00004173"/>
    </source>
</evidence>
<organism evidence="14">
    <name type="scientific">Micromonas pusilla (strain CCMP1545)</name>
    <name type="common">Picoplanktonic green alga</name>
    <dbReference type="NCBI Taxonomy" id="564608"/>
    <lineage>
        <taxon>Eukaryota</taxon>
        <taxon>Viridiplantae</taxon>
        <taxon>Chlorophyta</taxon>
        <taxon>Mamiellophyceae</taxon>
        <taxon>Mamiellales</taxon>
        <taxon>Mamiellaceae</taxon>
        <taxon>Micromonas</taxon>
    </lineage>
</organism>
<dbReference type="GO" id="GO:0005739">
    <property type="term" value="C:mitochondrion"/>
    <property type="evidence" value="ECO:0007669"/>
    <property type="project" value="UniProtKB-SubCell"/>
</dbReference>
<evidence type="ECO:0000256" key="10">
    <source>
        <dbReference type="ARBA" id="ARBA00023242"/>
    </source>
</evidence>
<dbReference type="PANTHER" id="PTHR31077:SF1">
    <property type="entry name" value="U4_U6.U5 SMALL NUCLEAR RIBONUCLEOPROTEIN 27 KDA PROTEIN"/>
    <property type="match status" value="1"/>
</dbReference>
<feature type="domain" description="U4/U6.U5 small nuclear ribonucleoprotein 27kDa protein" evidence="12">
    <location>
        <begin position="242"/>
        <end position="298"/>
    </location>
</feature>
<accession>C1MXG8</accession>
<keyword evidence="14" id="KW-1185">Reference proteome</keyword>
<dbReference type="RefSeq" id="XP_003060691.1">
    <property type="nucleotide sequence ID" value="XM_003060645.1"/>
</dbReference>
<dbReference type="PANTHER" id="PTHR31077">
    <property type="entry name" value="U4/U6.U5 SMALL NUCLEAR RIBONUCLEOPROTEIN 27 KDA PROTEIN"/>
    <property type="match status" value="1"/>
</dbReference>
<evidence type="ECO:0000256" key="8">
    <source>
        <dbReference type="ARBA" id="ARBA00023157"/>
    </source>
</evidence>